<accession>A0A1H0T6E7</accession>
<dbReference type="Pfam" id="PF11155">
    <property type="entry name" value="DUF2935"/>
    <property type="match status" value="2"/>
</dbReference>
<organism evidence="1 2">
    <name type="scientific">Litchfieldia salsa</name>
    <dbReference type="NCBI Taxonomy" id="930152"/>
    <lineage>
        <taxon>Bacteria</taxon>
        <taxon>Bacillati</taxon>
        <taxon>Bacillota</taxon>
        <taxon>Bacilli</taxon>
        <taxon>Bacillales</taxon>
        <taxon>Bacillaceae</taxon>
        <taxon>Litchfieldia</taxon>
    </lineage>
</organism>
<protein>
    <recommendedName>
        <fullName evidence="3">DUF2935 domain-containing protein</fullName>
    </recommendedName>
</protein>
<dbReference type="OrthoDB" id="1633927at2"/>
<keyword evidence="2" id="KW-1185">Reference proteome</keyword>
<dbReference type="AlphaFoldDB" id="A0A1H0T6E7"/>
<name>A0A1H0T6E7_9BACI</name>
<dbReference type="RefSeq" id="WP_090852125.1">
    <property type="nucleotide sequence ID" value="NZ_FNJU01000003.1"/>
</dbReference>
<dbReference type="InterPro" id="IPR021328">
    <property type="entry name" value="CotB-like"/>
</dbReference>
<dbReference type="STRING" id="930152.SAMN05216565_103308"/>
<dbReference type="Gene3D" id="1.20.1260.120">
    <property type="entry name" value="Protein of unknown function DUF2935"/>
    <property type="match status" value="1"/>
</dbReference>
<gene>
    <name evidence="1" type="ORF">SAMN05216565_103308</name>
</gene>
<proteinExistence type="predicted"/>
<evidence type="ECO:0000313" key="1">
    <source>
        <dbReference type="EMBL" id="SDP49569.1"/>
    </source>
</evidence>
<dbReference type="EMBL" id="FNJU01000003">
    <property type="protein sequence ID" value="SDP49569.1"/>
    <property type="molecule type" value="Genomic_DNA"/>
</dbReference>
<sequence>MSYVAIPVVQEHAFWLEVLEDHAHFIHDFLSPSEVKYVEYAKQYIQLFQALRDKIAALESTLSPSSPEMVNIAREIYPVANGYYQFEGYLQRLRLENKVNLNLTPTYLNGTLGENLEYLRMLSYYVNGKIPPILPLVDLMDLWLEDQAGHAALLARALDGVEFQLVAETRNYMQLFQSFIVKNEAIKGYLRFTPEGFPIQLQFARDVVKAVIGFTEHVEKMVRLYKDDEVLNQSTLRFLEHHFPEACYFLRKLSYYAPDITYPPCTLTKPSF</sequence>
<dbReference type="Proteomes" id="UP000199159">
    <property type="component" value="Unassembled WGS sequence"/>
</dbReference>
<evidence type="ECO:0008006" key="3">
    <source>
        <dbReference type="Google" id="ProtNLM"/>
    </source>
</evidence>
<dbReference type="SUPFAM" id="SSF158430">
    <property type="entry name" value="Bacillus cereus metalloprotein-like"/>
    <property type="match status" value="2"/>
</dbReference>
<evidence type="ECO:0000313" key="2">
    <source>
        <dbReference type="Proteomes" id="UP000199159"/>
    </source>
</evidence>
<reference evidence="2" key="1">
    <citation type="submission" date="2016-10" db="EMBL/GenBank/DDBJ databases">
        <authorList>
            <person name="Varghese N."/>
            <person name="Submissions S."/>
        </authorList>
    </citation>
    <scope>NUCLEOTIDE SEQUENCE [LARGE SCALE GENOMIC DNA]</scope>
    <source>
        <strain evidence="2">IBRC-M10078</strain>
    </source>
</reference>